<dbReference type="Gene3D" id="2.60.40.840">
    <property type="match status" value="1"/>
</dbReference>
<name>K9LK86_MNELE</name>
<dbReference type="GO" id="GO:0005737">
    <property type="term" value="C:cytoplasm"/>
    <property type="evidence" value="ECO:0007669"/>
    <property type="project" value="TreeGrafter"/>
</dbReference>
<dbReference type="PANTHER" id="PTHR11792:SF17">
    <property type="entry name" value="KURTZ ARRESTIN"/>
    <property type="match status" value="1"/>
</dbReference>
<dbReference type="HOGENOM" id="CLU_579096_0_0_1"/>
<organism evidence="4">
    <name type="scientific">Mnemiopsis leidyi</name>
    <name type="common">Sea walnut</name>
    <name type="synonym">Warty comb jellyfish</name>
    <dbReference type="NCBI Taxonomy" id="27923"/>
    <lineage>
        <taxon>Eukaryota</taxon>
        <taxon>Metazoa</taxon>
        <taxon>Ctenophora</taxon>
        <taxon>Tentaculata</taxon>
        <taxon>Lobata</taxon>
        <taxon>Bolinopsidae</taxon>
        <taxon>Mnemiopsis</taxon>
    </lineage>
</organism>
<dbReference type="Gene3D" id="2.60.40.640">
    <property type="match status" value="1"/>
</dbReference>
<evidence type="ECO:0000256" key="2">
    <source>
        <dbReference type="SAM" id="MobiDB-lite"/>
    </source>
</evidence>
<sequence>MRAVDKIKVNPKYFYSYAKSFSKVKETVTTLLNGEKELVTKKRDLANILQTQFCSVFSDPACPDKTMPEFAVPPITSRDTDLTLTLDNIKDAFSELKLDSAPGPDEYKVYAEITATFRYGRDDLDVLGINFKKDLYTDAMQVYPVKGVASCTTKIQEKLLKKLGAERAFPFTFDLPAGIPSSVTLQPVKNDTSSKPCGVEYCLKTYIAKDMHEPPDRKQVVDLLIKKITHAPDTQAPQPYIESAKNFMMSPNPLHVEARLDKERYIHGEPIYVHITMGNQSTRAVKKLRLSVKQVANICLFSNAIYKCTVASVEHDLNVQPSQTIAQTFSIRPLLEDNRDKRGLALDGQIKSEDTNLASSTIALPIANREALGIVVKYIVKIELFVSMGGELKLELPFTLSHPIPEHYEEDMEPPPQPTDANADNINLELDETGAYNNTLLSAQADHDDPLIDLEAAPLPDTGASNSATNYS</sequence>
<dbReference type="PANTHER" id="PTHR11792">
    <property type="entry name" value="ARRESTIN"/>
    <property type="match status" value="1"/>
</dbReference>
<evidence type="ECO:0000259" key="3">
    <source>
        <dbReference type="SMART" id="SM01017"/>
    </source>
</evidence>
<evidence type="ECO:0000313" key="4">
    <source>
        <dbReference type="EMBL" id="AFK83793.1"/>
    </source>
</evidence>
<dbReference type="OMA" id="MCVKGTE"/>
<dbReference type="Pfam" id="PF02752">
    <property type="entry name" value="Arrestin_C"/>
    <property type="match status" value="1"/>
</dbReference>
<comment type="similarity">
    <text evidence="1">Belongs to the arrestin family.</text>
</comment>
<dbReference type="InterPro" id="IPR011021">
    <property type="entry name" value="Arrestin-like_N"/>
</dbReference>
<dbReference type="AlphaFoldDB" id="K9LK86"/>
<reference evidence="4" key="1">
    <citation type="journal article" date="2012" name="BMC Biol.">
        <title>Genomic organization, evolution, and expression of photoprotein and opsin genes in Mnemiopsis leidyi: a new view of ctenophore photocytes.</title>
        <authorList>
            <person name="Schnitzler C.E."/>
            <person name="Pang K."/>
            <person name="Powers M.L."/>
            <person name="Reitzel A.M."/>
            <person name="Ryan J.F."/>
            <person name="Simmons D."/>
            <person name="Tada T."/>
            <person name="Park M."/>
            <person name="Gupta J."/>
            <person name="Brooks S.Y."/>
            <person name="Blakesley R.W."/>
            <person name="Yokoyama S."/>
            <person name="Haddock S.H."/>
            <person name="Martindale M.Q."/>
            <person name="Baxevanis A.D."/>
        </authorList>
    </citation>
    <scope>NUCLEOTIDE SEQUENCE</scope>
</reference>
<dbReference type="InterPro" id="IPR000698">
    <property type="entry name" value="Arrestin"/>
</dbReference>
<gene>
    <name evidence="4" type="primary">ML047926a</name>
</gene>
<feature type="compositionally biased region" description="Polar residues" evidence="2">
    <location>
        <begin position="463"/>
        <end position="472"/>
    </location>
</feature>
<accession>K9LK86</accession>
<dbReference type="InterPro" id="IPR014752">
    <property type="entry name" value="Arrestin-like_C"/>
</dbReference>
<dbReference type="PRINTS" id="PR00309">
    <property type="entry name" value="ARRESTIN"/>
</dbReference>
<dbReference type="InterPro" id="IPR014756">
    <property type="entry name" value="Ig_E-set"/>
</dbReference>
<dbReference type="EMBL" id="JQ724651">
    <property type="protein sequence ID" value="AFK83793.1"/>
    <property type="molecule type" value="Genomic_DNA"/>
</dbReference>
<protein>
    <submittedName>
        <fullName evidence="4">Arrestin</fullName>
    </submittedName>
</protein>
<dbReference type="Pfam" id="PF00339">
    <property type="entry name" value="Arrestin_N"/>
    <property type="match status" value="1"/>
</dbReference>
<dbReference type="PROSITE" id="PS00295">
    <property type="entry name" value="ARRESTINS"/>
    <property type="match status" value="1"/>
</dbReference>
<feature type="region of interest" description="Disordered" evidence="2">
    <location>
        <begin position="451"/>
        <end position="472"/>
    </location>
</feature>
<feature type="domain" description="Arrestin C-terminal-like" evidence="3">
    <location>
        <begin position="250"/>
        <end position="403"/>
    </location>
</feature>
<dbReference type="SUPFAM" id="SSF81296">
    <property type="entry name" value="E set domains"/>
    <property type="match status" value="2"/>
</dbReference>
<dbReference type="InterPro" id="IPR014753">
    <property type="entry name" value="Arrestin_N"/>
</dbReference>
<proteinExistence type="inferred from homology"/>
<dbReference type="GO" id="GO:0001664">
    <property type="term" value="F:G protein-coupled receptor binding"/>
    <property type="evidence" value="ECO:0007669"/>
    <property type="project" value="TreeGrafter"/>
</dbReference>
<dbReference type="InterPro" id="IPR011022">
    <property type="entry name" value="Arrestin_C-like"/>
</dbReference>
<dbReference type="GO" id="GO:0002031">
    <property type="term" value="P:G protein-coupled receptor internalization"/>
    <property type="evidence" value="ECO:0007669"/>
    <property type="project" value="TreeGrafter"/>
</dbReference>
<dbReference type="GO" id="GO:0007165">
    <property type="term" value="P:signal transduction"/>
    <property type="evidence" value="ECO:0007669"/>
    <property type="project" value="InterPro"/>
</dbReference>
<dbReference type="InterPro" id="IPR017864">
    <property type="entry name" value="Arrestin_CS"/>
</dbReference>
<evidence type="ECO:0000256" key="1">
    <source>
        <dbReference type="ARBA" id="ARBA00005298"/>
    </source>
</evidence>
<dbReference type="SMART" id="SM01017">
    <property type="entry name" value="Arrestin_C"/>
    <property type="match status" value="1"/>
</dbReference>